<sequence>MADGPRPLHLDGRLFAGLPNRPLALDEVRRRMLQRRCPRRTRDAVWAHLVQCAREEGASWTMACVGMALPALAGICRWLAARYPGDPYDVHAEVLAGFLEGLATVDVERPRVLVRLRWAAYRRGFAALSEALRAPVPVSPRFCSAPPQRPWGHPDLVLARAVREGVLSRTEADLIGATRLDGQAVTDWAASHRTTAPAAYKARRRAEYRLVAFLRGRTRTEGQAARVRTVVRPVSSRPRRSVENFCGPVSKSGA</sequence>
<keyword evidence="2" id="KW-1185">Reference proteome</keyword>
<name>A0ABP7JAH0_9ACTN</name>
<comment type="caution">
    <text evidence="1">The sequence shown here is derived from an EMBL/GenBank/DDBJ whole genome shotgun (WGS) entry which is preliminary data.</text>
</comment>
<evidence type="ECO:0000313" key="2">
    <source>
        <dbReference type="Proteomes" id="UP001501009"/>
    </source>
</evidence>
<organism evidence="1 2">
    <name type="scientific">Streptomyces coacervatus</name>
    <dbReference type="NCBI Taxonomy" id="647381"/>
    <lineage>
        <taxon>Bacteria</taxon>
        <taxon>Bacillati</taxon>
        <taxon>Actinomycetota</taxon>
        <taxon>Actinomycetes</taxon>
        <taxon>Kitasatosporales</taxon>
        <taxon>Streptomycetaceae</taxon>
        <taxon>Streptomyces</taxon>
    </lineage>
</organism>
<evidence type="ECO:0000313" key="1">
    <source>
        <dbReference type="EMBL" id="GAA3839194.1"/>
    </source>
</evidence>
<reference evidence="2" key="1">
    <citation type="journal article" date="2019" name="Int. J. Syst. Evol. Microbiol.">
        <title>The Global Catalogue of Microorganisms (GCM) 10K type strain sequencing project: providing services to taxonomists for standard genome sequencing and annotation.</title>
        <authorList>
            <consortium name="The Broad Institute Genomics Platform"/>
            <consortium name="The Broad Institute Genome Sequencing Center for Infectious Disease"/>
            <person name="Wu L."/>
            <person name="Ma J."/>
        </authorList>
    </citation>
    <scope>NUCLEOTIDE SEQUENCE [LARGE SCALE GENOMIC DNA]</scope>
    <source>
        <strain evidence="2">JCM 17138</strain>
    </source>
</reference>
<protein>
    <recommendedName>
        <fullName evidence="3">Sigma-70 family RNA polymerase sigma factor</fullName>
    </recommendedName>
</protein>
<accession>A0ABP7JAH0</accession>
<dbReference type="Proteomes" id="UP001501009">
    <property type="component" value="Unassembled WGS sequence"/>
</dbReference>
<gene>
    <name evidence="1" type="ORF">GCM10022403_084370</name>
</gene>
<proteinExistence type="predicted"/>
<evidence type="ECO:0008006" key="3">
    <source>
        <dbReference type="Google" id="ProtNLM"/>
    </source>
</evidence>
<dbReference type="EMBL" id="BAABDE010000038">
    <property type="protein sequence ID" value="GAA3839194.1"/>
    <property type="molecule type" value="Genomic_DNA"/>
</dbReference>